<keyword evidence="3" id="KW-0808">Transferase</keyword>
<name>A0A1M7CUG5_9BACL</name>
<dbReference type="GO" id="GO:0016757">
    <property type="term" value="F:glycosyltransferase activity"/>
    <property type="evidence" value="ECO:0007669"/>
    <property type="project" value="InterPro"/>
</dbReference>
<dbReference type="SUPFAM" id="SSF53756">
    <property type="entry name" value="UDP-Glycosyltransferase/glycogen phosphorylase"/>
    <property type="match status" value="1"/>
</dbReference>
<evidence type="ECO:0000259" key="2">
    <source>
        <dbReference type="Pfam" id="PF13439"/>
    </source>
</evidence>
<dbReference type="OrthoDB" id="9806653at2"/>
<dbReference type="Gene3D" id="3.40.50.2000">
    <property type="entry name" value="Glycogen Phosphorylase B"/>
    <property type="match status" value="2"/>
</dbReference>
<dbReference type="AlphaFoldDB" id="A0A1M7CUG5"/>
<organism evidence="3 4">
    <name type="scientific">Lacicoccus alkaliphilus DSM 16010</name>
    <dbReference type="NCBI Taxonomy" id="1123231"/>
    <lineage>
        <taxon>Bacteria</taxon>
        <taxon>Bacillati</taxon>
        <taxon>Bacillota</taxon>
        <taxon>Bacilli</taxon>
        <taxon>Bacillales</taxon>
        <taxon>Salinicoccaceae</taxon>
        <taxon>Lacicoccus</taxon>
    </lineage>
</organism>
<sequence>MTKKIVHGVTSSLSILFLRGQVKFLEKHGYEVKVVCNNDFEKTYQDIKPDHIPFEREIHIVKDVSALYRLIKYLKRESPDIISFSTAKAGLLGMIAGFLTRVGTRIYIIRGLRLETAKGIKSRVLHMTERTACMLSTHVIVISESLEQEVIRRKLVTSDKVMRIGKGSSNGIDLETFNPERVPAVEVKSLKEDLGIGPEDFVLGYIGRITKDKGCNELIEAFEALSAVHPNLKLVIVGDFEDSDAIRQENIDKIYGKENIILCGYTLDIQKYYRLMDLFIFPTYREGFGNVSIEAQAMGVPVVAFDVTGARDTLIHGRTGMIVKDKDTAGLTGTINHLIEHPEAVEKMASVSREFVADHFDRAFMQEELLKFYDSLGADPERVHAMKHP</sequence>
<dbReference type="EMBL" id="FRCF01000002">
    <property type="protein sequence ID" value="SHL70865.1"/>
    <property type="molecule type" value="Genomic_DNA"/>
</dbReference>
<evidence type="ECO:0000313" key="3">
    <source>
        <dbReference type="EMBL" id="SHL70865.1"/>
    </source>
</evidence>
<dbReference type="InterPro" id="IPR028098">
    <property type="entry name" value="Glyco_trans_4-like_N"/>
</dbReference>
<gene>
    <name evidence="3" type="ORF">SAMN02745189_00895</name>
</gene>
<feature type="domain" description="Glycosyl transferase family 1" evidence="1">
    <location>
        <begin position="190"/>
        <end position="352"/>
    </location>
</feature>
<accession>A0A1M7CUG5</accession>
<evidence type="ECO:0000259" key="1">
    <source>
        <dbReference type="Pfam" id="PF00534"/>
    </source>
</evidence>
<reference evidence="3 4" key="1">
    <citation type="submission" date="2016-11" db="EMBL/GenBank/DDBJ databases">
        <authorList>
            <person name="Jaros S."/>
            <person name="Januszkiewicz K."/>
            <person name="Wedrychowicz H."/>
        </authorList>
    </citation>
    <scope>NUCLEOTIDE SEQUENCE [LARGE SCALE GENOMIC DNA]</scope>
    <source>
        <strain evidence="3 4">DSM 16010</strain>
    </source>
</reference>
<dbReference type="Proteomes" id="UP000184206">
    <property type="component" value="Unassembled WGS sequence"/>
</dbReference>
<dbReference type="Pfam" id="PF13439">
    <property type="entry name" value="Glyco_transf_4"/>
    <property type="match status" value="1"/>
</dbReference>
<protein>
    <submittedName>
        <fullName evidence="3">Glycosyltransferase involved in cell wall bisynthesis</fullName>
    </submittedName>
</protein>
<dbReference type="PANTHER" id="PTHR12526:SF630">
    <property type="entry name" value="GLYCOSYLTRANSFERASE"/>
    <property type="match status" value="1"/>
</dbReference>
<dbReference type="STRING" id="1123231.SAMN02745189_00895"/>
<dbReference type="PANTHER" id="PTHR12526">
    <property type="entry name" value="GLYCOSYLTRANSFERASE"/>
    <property type="match status" value="1"/>
</dbReference>
<dbReference type="RefSeq" id="WP_072708669.1">
    <property type="nucleotide sequence ID" value="NZ_FRCF01000002.1"/>
</dbReference>
<proteinExistence type="predicted"/>
<feature type="domain" description="Glycosyltransferase subfamily 4-like N-terminal" evidence="2">
    <location>
        <begin position="22"/>
        <end position="174"/>
    </location>
</feature>
<evidence type="ECO:0000313" key="4">
    <source>
        <dbReference type="Proteomes" id="UP000184206"/>
    </source>
</evidence>
<dbReference type="CDD" id="cd03808">
    <property type="entry name" value="GT4_CapM-like"/>
    <property type="match status" value="1"/>
</dbReference>
<dbReference type="InterPro" id="IPR001296">
    <property type="entry name" value="Glyco_trans_1"/>
</dbReference>
<keyword evidence="4" id="KW-1185">Reference proteome</keyword>
<dbReference type="Pfam" id="PF00534">
    <property type="entry name" value="Glycos_transf_1"/>
    <property type="match status" value="1"/>
</dbReference>